<reference evidence="5 6" key="1">
    <citation type="journal article" date="2024" name="J Genomics">
        <title>Draft genome sequencing and assembly of Favolaschia claudopus CIRM-BRFM 2984 isolated from oak limbs.</title>
        <authorList>
            <person name="Navarro D."/>
            <person name="Drula E."/>
            <person name="Chaduli D."/>
            <person name="Cazenave R."/>
            <person name="Ahrendt S."/>
            <person name="Wang J."/>
            <person name="Lipzen A."/>
            <person name="Daum C."/>
            <person name="Barry K."/>
            <person name="Grigoriev I.V."/>
            <person name="Favel A."/>
            <person name="Rosso M.N."/>
            <person name="Martin F."/>
        </authorList>
    </citation>
    <scope>NUCLEOTIDE SEQUENCE [LARGE SCALE GENOMIC DNA]</scope>
    <source>
        <strain evidence="5 6">CIRM-BRFM 2984</strain>
    </source>
</reference>
<dbReference type="Gene3D" id="3.40.50.720">
    <property type="entry name" value="NAD(P)-binding Rossmann-like Domain"/>
    <property type="match status" value="1"/>
</dbReference>
<keyword evidence="6" id="KW-1185">Reference proteome</keyword>
<dbReference type="EMBL" id="JAWWNJ010000149">
    <property type="protein sequence ID" value="KAK6981608.1"/>
    <property type="molecule type" value="Genomic_DNA"/>
</dbReference>
<feature type="domain" description="AMP-dependent synthetase/ligase" evidence="3">
    <location>
        <begin position="90"/>
        <end position="368"/>
    </location>
</feature>
<dbReference type="PANTHER" id="PTHR43439:SF2">
    <property type="entry name" value="ENZYME, PUTATIVE (JCVI)-RELATED"/>
    <property type="match status" value="1"/>
</dbReference>
<dbReference type="InterPro" id="IPR013120">
    <property type="entry name" value="FAR_NAD-bd"/>
</dbReference>
<keyword evidence="2" id="KW-0597">Phosphoprotein</keyword>
<dbReference type="SUPFAM" id="SSF51735">
    <property type="entry name" value="NAD(P)-binding Rossmann-fold domains"/>
    <property type="match status" value="1"/>
</dbReference>
<gene>
    <name evidence="5" type="ORF">R3P38DRAFT_2578259</name>
</gene>
<evidence type="ECO:0000313" key="5">
    <source>
        <dbReference type="EMBL" id="KAK6981608.1"/>
    </source>
</evidence>
<dbReference type="Pfam" id="PF23562">
    <property type="entry name" value="AMP-binding_C_3"/>
    <property type="match status" value="1"/>
</dbReference>
<proteinExistence type="predicted"/>
<evidence type="ECO:0000256" key="2">
    <source>
        <dbReference type="ARBA" id="ARBA00022553"/>
    </source>
</evidence>
<evidence type="ECO:0000259" key="3">
    <source>
        <dbReference type="Pfam" id="PF00501"/>
    </source>
</evidence>
<evidence type="ECO:0000259" key="4">
    <source>
        <dbReference type="Pfam" id="PF07993"/>
    </source>
</evidence>
<dbReference type="SUPFAM" id="SSF56801">
    <property type="entry name" value="Acetyl-CoA synthetase-like"/>
    <property type="match status" value="1"/>
</dbReference>
<evidence type="ECO:0000313" key="6">
    <source>
        <dbReference type="Proteomes" id="UP001362999"/>
    </source>
</evidence>
<evidence type="ECO:0000256" key="1">
    <source>
        <dbReference type="ARBA" id="ARBA00022450"/>
    </source>
</evidence>
<dbReference type="InterPro" id="IPR036291">
    <property type="entry name" value="NAD(P)-bd_dom_sf"/>
</dbReference>
<keyword evidence="1" id="KW-0596">Phosphopantetheine</keyword>
<name>A0AAV9ZH23_9AGAR</name>
<dbReference type="InterPro" id="IPR042099">
    <property type="entry name" value="ANL_N_sf"/>
</dbReference>
<dbReference type="AlphaFoldDB" id="A0AAV9ZH23"/>
<comment type="caution">
    <text evidence="5">The sequence shown here is derived from an EMBL/GenBank/DDBJ whole genome shotgun (WGS) entry which is preliminary data.</text>
</comment>
<feature type="domain" description="Thioester reductase (TE)" evidence="4">
    <location>
        <begin position="714"/>
        <end position="932"/>
    </location>
</feature>
<protein>
    <submittedName>
        <fullName evidence="5">Acetyl-CoA synthetase-like protein</fullName>
    </submittedName>
</protein>
<dbReference type="Pfam" id="PF07993">
    <property type="entry name" value="NAD_binding_4"/>
    <property type="match status" value="1"/>
</dbReference>
<dbReference type="Pfam" id="PF00501">
    <property type="entry name" value="AMP-binding"/>
    <property type="match status" value="1"/>
</dbReference>
<sequence length="1093" mass="121753">MTHPPFLPLAPQSQARSSLNTFTPAALDGTLHIAQIYDWHFEKSANHRLFVYALPDGSVKTIFWPEAVQAIWSGAKILRDRFDWAAGQAQETPVVGILAPSDNISYFTLLVSCLRANYIPFAISPRNSPAAIAHLIEKTAVQHLLIGHEPSMLELVNTSLDILRNRSPTCRRPDVSYAPLFEELFLPEDQRISTPNDIPYEYSGPDHTALIMHSSGSTAFPKPISWSNRRVLQTALVPWFGDRDLTNKILSLHAIPMYHGMGIVQTMWAASCGLVLAACPPTPIPPVPTPHSLIEGAKDTNSDIIFCVPSFIETWSKEEETVRWLASRTGLLFGGGPLNKEAGDCMASQGVGMFVMYGLTESGVANLILPADADEWEYFKFSNMIVHEMLPYGNNTFELVLLPSEFNTPAVLNTQVRGMSGYATSDLLVQHPTKRGYWKIFGRTDDQIMHSTGEKAKTILTQDPHVQSAVMFGRGRFQAGILVEPKESFKFDPADEVKLAEYRNLIWPTVVRMNEYAPQHSRLFKEMILVEKPDKPFTYTAKSTVRRQAVIAQYESEIDALYNTVDSSDANLKISPLSAWNAESVLNFVRDAVNSLLVTPVGDEDDIFQHGCDSLQATWLRNAFLRVLREHGDVETRRDTRNFVYDYPTISALGAYVFRAGSDSSQAETVDSVEARTKAMFSMAEKYVCSLPTNLPILSSESEPYDQQHKVVLLTGTTGGLGCNLLAHLLADSRVDFVFALNRAASGKLESGSRQRKALEERGFDPSIVGSPKLSLCEGDLSKPLFGLTESQYQQMFARVTHIIHSAWPVHFSIGLSSFEPNILGLRNLIEFSLTSPFAQARTLLFTSSIGILLDFPGEVPPQGHLEVAVDPSMADTGYKQSKWVGEHMLCEAQRLFTGAKLIIVRVGQLAGGINGAWNAHEWFPGIVQSANYVNCLPDDHRARLILRLIYLVVSWIPVHIAAGALADFIECPSIQFMHLVNPKAVSWRTLANVFASELKVPLVSYAEWLSRLDAVVTKSSHPDTFRASHLLEFYHMEQHAGDETREAFGFPKFDTANALRASAFLREESYQLTASDVQDWMQYWRSVGLFEI</sequence>
<accession>A0AAV9ZH23</accession>
<dbReference type="Proteomes" id="UP001362999">
    <property type="component" value="Unassembled WGS sequence"/>
</dbReference>
<dbReference type="Gene3D" id="3.40.50.12780">
    <property type="entry name" value="N-terminal domain of ligase-like"/>
    <property type="match status" value="1"/>
</dbReference>
<dbReference type="InterPro" id="IPR000873">
    <property type="entry name" value="AMP-dep_synth/lig_dom"/>
</dbReference>
<organism evidence="5 6">
    <name type="scientific">Favolaschia claudopus</name>
    <dbReference type="NCBI Taxonomy" id="2862362"/>
    <lineage>
        <taxon>Eukaryota</taxon>
        <taxon>Fungi</taxon>
        <taxon>Dikarya</taxon>
        <taxon>Basidiomycota</taxon>
        <taxon>Agaricomycotina</taxon>
        <taxon>Agaricomycetes</taxon>
        <taxon>Agaricomycetidae</taxon>
        <taxon>Agaricales</taxon>
        <taxon>Marasmiineae</taxon>
        <taxon>Mycenaceae</taxon>
        <taxon>Favolaschia</taxon>
    </lineage>
</organism>
<dbReference type="InterPro" id="IPR051414">
    <property type="entry name" value="Adenylate-forming_Reductase"/>
</dbReference>
<dbReference type="PANTHER" id="PTHR43439">
    <property type="entry name" value="PHENYLACETATE-COENZYME A LIGASE"/>
    <property type="match status" value="1"/>
</dbReference>